<dbReference type="eggNOG" id="COG3321">
    <property type="taxonomic scope" value="Bacteria"/>
</dbReference>
<dbReference type="OrthoDB" id="9778690at2"/>
<comment type="similarity">
    <text evidence="2">Belongs to the short-chain dehydrogenases/reductases (SDR) family.</text>
</comment>
<dbReference type="SUPFAM" id="SSF53901">
    <property type="entry name" value="Thiolase-like"/>
    <property type="match status" value="2"/>
</dbReference>
<evidence type="ECO:0008006" key="10">
    <source>
        <dbReference type="Google" id="ProtNLM"/>
    </source>
</evidence>
<keyword evidence="9" id="KW-1185">Reference proteome</keyword>
<accession>A0A0W0YVB7</accession>
<dbReference type="PANTHER" id="PTHR43775:SF37">
    <property type="entry name" value="SI:DKEY-61P9.11"/>
    <property type="match status" value="1"/>
</dbReference>
<evidence type="ECO:0000313" key="9">
    <source>
        <dbReference type="Proteomes" id="UP000054600"/>
    </source>
</evidence>
<dbReference type="PANTHER" id="PTHR43775">
    <property type="entry name" value="FATTY ACID SYNTHASE"/>
    <property type="match status" value="1"/>
</dbReference>
<dbReference type="PROSITE" id="PS00606">
    <property type="entry name" value="KS3_1"/>
    <property type="match status" value="1"/>
</dbReference>
<dbReference type="InterPro" id="IPR006162">
    <property type="entry name" value="Ppantetheine_attach_site"/>
</dbReference>
<dbReference type="InterPro" id="IPR013968">
    <property type="entry name" value="PKS_KR"/>
</dbReference>
<dbReference type="SMART" id="SM00823">
    <property type="entry name" value="PKS_PP"/>
    <property type="match status" value="2"/>
</dbReference>
<keyword evidence="3" id="KW-0596">Phosphopantetheine</keyword>
<dbReference type="RefSeq" id="WP_018577277.1">
    <property type="nucleotide sequence ID" value="NZ_KB892398.1"/>
</dbReference>
<dbReference type="InterPro" id="IPR020806">
    <property type="entry name" value="PKS_PP-bd"/>
</dbReference>
<dbReference type="Pfam" id="PF00109">
    <property type="entry name" value="ketoacyl-synt"/>
    <property type="match status" value="2"/>
</dbReference>
<dbReference type="PROSITE" id="PS00012">
    <property type="entry name" value="PHOSPHOPANTETHEINE"/>
    <property type="match status" value="1"/>
</dbReference>
<dbReference type="InterPro" id="IPR016039">
    <property type="entry name" value="Thiolase-like"/>
</dbReference>
<dbReference type="InterPro" id="IPR057326">
    <property type="entry name" value="KR_dom"/>
</dbReference>
<comment type="pathway">
    <text evidence="1">Lipid metabolism; fatty acid biosynthesis.</text>
</comment>
<organism evidence="8 9">
    <name type="scientific">Legionella shakespearei DSM 23087</name>
    <dbReference type="NCBI Taxonomy" id="1122169"/>
    <lineage>
        <taxon>Bacteria</taxon>
        <taxon>Pseudomonadati</taxon>
        <taxon>Pseudomonadota</taxon>
        <taxon>Gammaproteobacteria</taxon>
        <taxon>Legionellales</taxon>
        <taxon>Legionellaceae</taxon>
        <taxon>Legionella</taxon>
    </lineage>
</organism>
<feature type="domain" description="Carrier" evidence="6">
    <location>
        <begin position="1468"/>
        <end position="1545"/>
    </location>
</feature>
<dbReference type="InterPro" id="IPR036291">
    <property type="entry name" value="NAD(P)-bd_dom_sf"/>
</dbReference>
<evidence type="ECO:0000256" key="2">
    <source>
        <dbReference type="ARBA" id="ARBA00006484"/>
    </source>
</evidence>
<name>A0A0W0YVB7_9GAMM</name>
<reference evidence="8 9" key="1">
    <citation type="submission" date="2015-11" db="EMBL/GenBank/DDBJ databases">
        <title>Genomic analysis of 38 Legionella species identifies large and diverse effector repertoires.</title>
        <authorList>
            <person name="Burstein D."/>
            <person name="Amaro F."/>
            <person name="Zusman T."/>
            <person name="Lifshitz Z."/>
            <person name="Cohen O."/>
            <person name="Gilbert J.A."/>
            <person name="Pupko T."/>
            <person name="Shuman H.A."/>
            <person name="Segal G."/>
        </authorList>
    </citation>
    <scope>NUCLEOTIDE SEQUENCE [LARGE SCALE GENOMIC DNA]</scope>
    <source>
        <strain evidence="8 9">ATCC 49655</strain>
    </source>
</reference>
<keyword evidence="4" id="KW-0597">Phosphoprotein</keyword>
<dbReference type="CDD" id="cd08953">
    <property type="entry name" value="KR_2_SDR_x"/>
    <property type="match status" value="1"/>
</dbReference>
<dbReference type="PATRIC" id="fig|1122169.6.peg.1760"/>
<evidence type="ECO:0000313" key="8">
    <source>
        <dbReference type="EMBL" id="KTD60812.1"/>
    </source>
</evidence>
<dbReference type="Gene3D" id="1.10.1240.100">
    <property type="match status" value="1"/>
</dbReference>
<dbReference type="InterPro" id="IPR009081">
    <property type="entry name" value="PP-bd_ACP"/>
</dbReference>
<dbReference type="InterPro" id="IPR014030">
    <property type="entry name" value="Ketoacyl_synth_N"/>
</dbReference>
<dbReference type="Pfam" id="PF02801">
    <property type="entry name" value="Ketoacyl-synt_C"/>
    <property type="match status" value="2"/>
</dbReference>
<dbReference type="GO" id="GO:0004312">
    <property type="term" value="F:fatty acid synthase activity"/>
    <property type="evidence" value="ECO:0007669"/>
    <property type="project" value="TreeGrafter"/>
</dbReference>
<dbReference type="Proteomes" id="UP000054600">
    <property type="component" value="Unassembled WGS sequence"/>
</dbReference>
<keyword evidence="5" id="KW-0808">Transferase</keyword>
<dbReference type="InterPro" id="IPR018201">
    <property type="entry name" value="Ketoacyl_synth_AS"/>
</dbReference>
<evidence type="ECO:0000256" key="4">
    <source>
        <dbReference type="ARBA" id="ARBA00022553"/>
    </source>
</evidence>
<dbReference type="Gene3D" id="1.10.1200.10">
    <property type="entry name" value="ACP-like"/>
    <property type="match status" value="2"/>
</dbReference>
<dbReference type="SUPFAM" id="SSF47336">
    <property type="entry name" value="ACP-like"/>
    <property type="match status" value="2"/>
</dbReference>
<dbReference type="EMBL" id="LNYW01000043">
    <property type="protein sequence ID" value="KTD60812.1"/>
    <property type="molecule type" value="Genomic_DNA"/>
</dbReference>
<dbReference type="CDD" id="cd00833">
    <property type="entry name" value="PKS"/>
    <property type="match status" value="2"/>
</dbReference>
<dbReference type="Pfam" id="PF00550">
    <property type="entry name" value="PP-binding"/>
    <property type="match status" value="2"/>
</dbReference>
<dbReference type="PROSITE" id="PS52004">
    <property type="entry name" value="KS3_2"/>
    <property type="match status" value="2"/>
</dbReference>
<dbReference type="GO" id="GO:0031177">
    <property type="term" value="F:phosphopantetheine binding"/>
    <property type="evidence" value="ECO:0007669"/>
    <property type="project" value="InterPro"/>
</dbReference>
<dbReference type="Gene3D" id="3.40.47.10">
    <property type="match status" value="2"/>
</dbReference>
<dbReference type="STRING" id="1122169.Lsha_1529"/>
<proteinExistence type="inferred from homology"/>
<evidence type="ECO:0000256" key="1">
    <source>
        <dbReference type="ARBA" id="ARBA00005194"/>
    </source>
</evidence>
<dbReference type="SUPFAM" id="SSF51735">
    <property type="entry name" value="NAD(P)-binding Rossmann-fold domains"/>
    <property type="match status" value="2"/>
</dbReference>
<dbReference type="InterPro" id="IPR036736">
    <property type="entry name" value="ACP-like_sf"/>
</dbReference>
<feature type="domain" description="Ketosynthase family 3 (KS3)" evidence="7">
    <location>
        <begin position="545"/>
        <end position="956"/>
    </location>
</feature>
<dbReference type="SMART" id="SM00825">
    <property type="entry name" value="PKS_KS"/>
    <property type="match status" value="2"/>
</dbReference>
<evidence type="ECO:0000256" key="5">
    <source>
        <dbReference type="ARBA" id="ARBA00022679"/>
    </source>
</evidence>
<feature type="domain" description="Carrier" evidence="6">
    <location>
        <begin position="420"/>
        <end position="509"/>
    </location>
</feature>
<evidence type="ECO:0000259" key="7">
    <source>
        <dbReference type="PROSITE" id="PS52004"/>
    </source>
</evidence>
<dbReference type="Gene3D" id="3.40.50.720">
    <property type="entry name" value="NAD(P)-binding Rossmann-like Domain"/>
    <property type="match status" value="2"/>
</dbReference>
<dbReference type="InterPro" id="IPR014031">
    <property type="entry name" value="Ketoacyl_synth_C"/>
</dbReference>
<dbReference type="Pfam" id="PF16197">
    <property type="entry name" value="KAsynt_C_assoc"/>
    <property type="match status" value="1"/>
</dbReference>
<sequence length="2116" mass="233043">MNFERRSTQAYHLIGAEQLRIENGVYPRDYLHLIVKDDVDAFNMSSDTYELSLNRQLAPLWNALERFLAHGGSRIAIELRDLKGTWQQQASFVYHLLKNVGTHYCELLLIDDEPNVFSGLLTGAVTAFSHEAQVKIARVTAQNSDVLNVLPSLFHHCFSSEQLGHYHFGNNTLSFSSWQPLTATASTSQSFSGNVLITGGAGAIGQLLAEHLYKQHHCQVFLTGRKPLSAERAANLKQIKAKAYFQADCTQFEEMQDIVHYINNQYGALNHIIHLAGNLNDSLFVNKEESIFLNTIEVKLAGAQVIARLAEQFKPHSVTLFSSLSAVTGNIGQTDYAAANASLNELARRHNGKNRTQWSSINWGLWETEQGMQMPDSASMLPMKSEEALALLDLIHANNLVVTTVYNGTDQLLNPGHKTESAVSSQAQLATDKARKRLKEIIVECTKIKNLDDDVSLLEKGVDSIIATHIAIHIEKELTQSGAACKIPKTLIFQHASVNQIFAYLMENHLAALQSVFPDSTIQVATNEKQHELRVPETAKPSEDNDHFAIVAAAGEFPEAVDLHEFWELIKNGSNAIKPIPKQRWDWQEQFSLDEKGKSYCRQGGFIREAALFDNAYFKITPRDAQKMTPEARRLLHQSYYALEQCNFLKSLEGNVAVFVANMYAHYQNLNKENELVDSSLSAMANHISYAFGFNGASMGVDSMCSGGLNALHIALNSLKLHDCNAVLVGAANIMSHPGKYRFLSENKFLSPSGKCQSFGIAADGYVPGEGCVVLVIKRLNDAKAANDKILGVIRGSAINSNGAHSAMTVPSATAQAQVIKKALDKSGLNPEDISYIETHGTGTSLGDPIEISGLNQVYGQNNNSIAIGSLKSNIGHLEAAAGLASVVKVLLQMHYRMKVPSIHCDIENPLLGLEQTPFVIQKNVSPWGNDEEQVVYAGVSAFGAGGANGHVILQSPPRQYAYDELPRAKNKLKGTQPFWIDLQSGVGKIKHAAQAVQIEKDKALWMTKKTELCDSPLVSVYEEVETLFLVTAAQKQILFAQQKQCLLLDDAAFQLDAIFQQQPHKKYVVVNLTALGESEDDSYLLKHFDFSKSLTAKKIHLDLILVSPLGHQSISVCRRAAIDGLYRTLKLEHSTINTLVMQSDDSISQIAELVQTCQIKEGVSGIYQYNHGHTSSAVARNLMAVSDGQWQRQVFGENEELIQDSHAPLLKEGGVYIISGGLGALGQIVSKCLLRQYNARVICLGRSALTGTKWDQFQQLKAINPHVAYYQADITDSVALSKVITEIIGQYGQVNGVINSACVLNDGLLREKSFSAFSEVIKSKIQGTETLDEVTKELALDFFVSFSSMSAVYSNVGQADYCMANTFVDYFTDYREGLVNKGLRQGKSMTLNWPLWEVDGLSLSKQTIAFLCEATGIDPLNEQQGAQLFQRLLDKKHPAQIIPLQGNKKNIRAKLLMKQSVDRVTERSLDDLTASVIAALSEVTHQNPATLTPETGINELGMSSVLLTELAGLLEKKSGVPIAPSAFFSYNSVLKIAQYLNQKMPQQKVDAVSHAPVVRVDMRTDLSEDNNNEFAIIGFSALLPGSSDSEPFWDMLLQNKSAVRQVSRWDGEYFAATLDDIRQFDNQFFNLSNREAMLMDPQHRLFLQESYKALLDAGYPPATMKAVGVFAGVQFNDYQTLLSKNNIAQHPYMATGNSHAMLANRVSYLFDFNGPSQTVDTACSSTLIAVNRGILALKNNECELALCGAVSLLIDSGVTEAAKSMGVLSPNYRCATFDEQADGYVRGEGAGVFVIKRLKDALRDKDAIHAVITACAENHGGKANSLTAPNPAAQKELLLKAYTPALAGQVSYIETHGTGTKLGDPIEIDALTQAFTELLPDAAKNSILLGSVKTNVGHLEPAAGVASMVKVICALKHGIIPANLHFNTLNPYIDLHNSPFKIVAENTPWDKQERVAGISSFGFGGSYAHVVLRQAPASTVSPSRQAECYFPLSARKPQLLQLMKKELLAFLTKEKDCSAEALSYMLTCRREHFRHRFICKCSSLDELMRHLQTDDAVTLLEDEVMHSFMAGKDVVWEQHFSEQITKLHIPGYVFEQKEFWFDSSITESVVELAHE</sequence>
<dbReference type="Pfam" id="PF08659">
    <property type="entry name" value="KR"/>
    <property type="match status" value="2"/>
</dbReference>
<gene>
    <name evidence="8" type="ORF">Lsha_1529</name>
</gene>
<evidence type="ECO:0000259" key="6">
    <source>
        <dbReference type="PROSITE" id="PS50075"/>
    </source>
</evidence>
<dbReference type="GO" id="GO:0006633">
    <property type="term" value="P:fatty acid biosynthetic process"/>
    <property type="evidence" value="ECO:0007669"/>
    <property type="project" value="UniProtKB-UniPathway"/>
</dbReference>
<dbReference type="GO" id="GO:0004315">
    <property type="term" value="F:3-oxoacyl-[acyl-carrier-protein] synthase activity"/>
    <property type="evidence" value="ECO:0007669"/>
    <property type="project" value="InterPro"/>
</dbReference>
<dbReference type="InterPro" id="IPR020841">
    <property type="entry name" value="PKS_Beta-ketoAc_synthase_dom"/>
</dbReference>
<dbReference type="UniPathway" id="UPA00094"/>
<dbReference type="InterPro" id="IPR032821">
    <property type="entry name" value="PKS_assoc"/>
</dbReference>
<dbReference type="SMART" id="SM00822">
    <property type="entry name" value="PKS_KR"/>
    <property type="match status" value="2"/>
</dbReference>
<protein>
    <recommendedName>
        <fullName evidence="10">Polyketide synthase, type I</fullName>
    </recommendedName>
</protein>
<dbReference type="PROSITE" id="PS50075">
    <property type="entry name" value="CARRIER"/>
    <property type="match status" value="2"/>
</dbReference>
<evidence type="ECO:0000256" key="3">
    <source>
        <dbReference type="ARBA" id="ARBA00022450"/>
    </source>
</evidence>
<dbReference type="InterPro" id="IPR050091">
    <property type="entry name" value="PKS_NRPS_Biosynth_Enz"/>
</dbReference>
<comment type="caution">
    <text evidence="8">The sequence shown here is derived from an EMBL/GenBank/DDBJ whole genome shotgun (WGS) entry which is preliminary data.</text>
</comment>
<feature type="domain" description="Ketosynthase family 3 (KS3)" evidence="7">
    <location>
        <begin position="1572"/>
        <end position="1975"/>
    </location>
</feature>